<dbReference type="SUPFAM" id="SSF63393">
    <property type="entry name" value="RNA polymerase subunits"/>
    <property type="match status" value="1"/>
</dbReference>
<comment type="caution">
    <text evidence="10">The sequence shown here is derived from an EMBL/GenBank/DDBJ whole genome shotgun (WGS) entry which is preliminary data.</text>
</comment>
<dbReference type="EMBL" id="JAKNSF020000203">
    <property type="protein sequence ID" value="KAK7707295.1"/>
    <property type="molecule type" value="Genomic_DNA"/>
</dbReference>
<dbReference type="InterPro" id="IPR038510">
    <property type="entry name" value="Spt4_sf"/>
</dbReference>
<proteinExistence type="inferred from homology"/>
<accession>A0ABR1NMI9</accession>
<dbReference type="InterPro" id="IPR022800">
    <property type="entry name" value="Spt4/RpoE2_Znf"/>
</dbReference>
<comment type="subcellular location">
    <subcellularLocation>
        <location evidence="2">Chromosome</location>
        <location evidence="2">Centromere</location>
    </subcellularLocation>
    <subcellularLocation>
        <location evidence="1 8">Nucleus</location>
    </subcellularLocation>
</comment>
<protein>
    <recommendedName>
        <fullName evidence="4 8">Transcription elongation factor SPT4</fullName>
    </recommendedName>
</protein>
<dbReference type="PANTHER" id="PTHR12882:SF1">
    <property type="entry name" value="TRANSCRIPTION ELONGATION FACTOR SPT4"/>
    <property type="match status" value="1"/>
</dbReference>
<sequence length="131" mass="14925">MHSRPYRQGTMSRSYVQPNQMRQLRACMVCSIVMVRSRFKREGCPNCEEFLGLAGSDEQVDNCTSSVFEGLITLAEPSKSWVAKWQRLDGYVKGVYATKVMGQLPEDLVSQMEEQYKVRYIPRDGSATEAD</sequence>
<evidence type="ECO:0000256" key="6">
    <source>
        <dbReference type="ARBA" id="ARBA00023242"/>
    </source>
</evidence>
<evidence type="ECO:0000313" key="11">
    <source>
        <dbReference type="Proteomes" id="UP001430848"/>
    </source>
</evidence>
<evidence type="ECO:0000256" key="1">
    <source>
        <dbReference type="ARBA" id="ARBA00004123"/>
    </source>
</evidence>
<dbReference type="SMART" id="SM01389">
    <property type="entry name" value="Spt4"/>
    <property type="match status" value="1"/>
</dbReference>
<dbReference type="CDD" id="cd07973">
    <property type="entry name" value="Spt4"/>
    <property type="match status" value="1"/>
</dbReference>
<evidence type="ECO:0000256" key="4">
    <source>
        <dbReference type="ARBA" id="ARBA00020182"/>
    </source>
</evidence>
<dbReference type="PIRSF" id="PIRSF025023">
    <property type="entry name" value="Spt4"/>
    <property type="match status" value="1"/>
</dbReference>
<evidence type="ECO:0000256" key="5">
    <source>
        <dbReference type="ARBA" id="ARBA00023163"/>
    </source>
</evidence>
<dbReference type="GO" id="GO:0003746">
    <property type="term" value="F:translation elongation factor activity"/>
    <property type="evidence" value="ECO:0007669"/>
    <property type="project" value="UniProtKB-KW"/>
</dbReference>
<dbReference type="Gene3D" id="3.30.40.210">
    <property type="match status" value="1"/>
</dbReference>
<dbReference type="InterPro" id="IPR029040">
    <property type="entry name" value="RPABC4/Spt4"/>
</dbReference>
<evidence type="ECO:0000256" key="2">
    <source>
        <dbReference type="ARBA" id="ARBA00004584"/>
    </source>
</evidence>
<gene>
    <name evidence="10" type="primary">SPT4</name>
    <name evidence="10" type="ORF">SLS63_013780</name>
</gene>
<name>A0ABR1NMI9_DIAER</name>
<dbReference type="PANTHER" id="PTHR12882">
    <property type="entry name" value="SUPPRESSOR OF TY 4"/>
    <property type="match status" value="1"/>
</dbReference>
<evidence type="ECO:0000259" key="9">
    <source>
        <dbReference type="SMART" id="SM01389"/>
    </source>
</evidence>
<reference evidence="10 11" key="1">
    <citation type="submission" date="2024-02" db="EMBL/GenBank/DDBJ databases">
        <title>De novo assembly and annotation of 12 fungi associated with fruit tree decline syndrome in Ontario, Canada.</title>
        <authorList>
            <person name="Sulman M."/>
            <person name="Ellouze W."/>
            <person name="Ilyukhin E."/>
        </authorList>
    </citation>
    <scope>NUCLEOTIDE SEQUENCE [LARGE SCALE GENOMIC DNA]</scope>
    <source>
        <strain evidence="10 11">M169</strain>
    </source>
</reference>
<dbReference type="InterPro" id="IPR009287">
    <property type="entry name" value="Spt4"/>
</dbReference>
<keyword evidence="7" id="KW-0137">Centromere</keyword>
<keyword evidence="6 8" id="KW-0539">Nucleus</keyword>
<keyword evidence="5 8" id="KW-0804">Transcription</keyword>
<evidence type="ECO:0000256" key="7">
    <source>
        <dbReference type="ARBA" id="ARBA00023328"/>
    </source>
</evidence>
<dbReference type="Pfam" id="PF06093">
    <property type="entry name" value="Spt4"/>
    <property type="match status" value="1"/>
</dbReference>
<evidence type="ECO:0000256" key="8">
    <source>
        <dbReference type="PIRNR" id="PIRNR025023"/>
    </source>
</evidence>
<keyword evidence="11" id="KW-1185">Reference proteome</keyword>
<organism evidence="10 11">
    <name type="scientific">Diaporthe eres</name>
    <name type="common">Phomopsis oblonga</name>
    <dbReference type="NCBI Taxonomy" id="83184"/>
    <lineage>
        <taxon>Eukaryota</taxon>
        <taxon>Fungi</taxon>
        <taxon>Dikarya</taxon>
        <taxon>Ascomycota</taxon>
        <taxon>Pezizomycotina</taxon>
        <taxon>Sordariomycetes</taxon>
        <taxon>Sordariomycetidae</taxon>
        <taxon>Diaporthales</taxon>
        <taxon>Diaporthaceae</taxon>
        <taxon>Diaporthe</taxon>
        <taxon>Diaporthe eres species complex</taxon>
    </lineage>
</organism>
<evidence type="ECO:0000256" key="3">
    <source>
        <dbReference type="ARBA" id="ARBA00010464"/>
    </source>
</evidence>
<keyword evidence="10" id="KW-0648">Protein biosynthesis</keyword>
<comment type="function">
    <text evidence="8">The SPT4-SPT5 complex mediates both activation and inhibition of transcription elongation, and plays a role in pre-mRNA processing. This complex seems to be important for the stability of the RNA polymerase II elongation machinery on the chromatin template but not for the inherent ability of this machinery to translocate down the gene.</text>
</comment>
<evidence type="ECO:0000313" key="10">
    <source>
        <dbReference type="EMBL" id="KAK7707295.1"/>
    </source>
</evidence>
<feature type="domain" description="Spt4/RpoE2 zinc finger" evidence="9">
    <location>
        <begin position="24"/>
        <end position="101"/>
    </location>
</feature>
<comment type="similarity">
    <text evidence="3 8">Belongs to the SPT4 family.</text>
</comment>
<keyword evidence="10" id="KW-0251">Elongation factor</keyword>
<dbReference type="Proteomes" id="UP001430848">
    <property type="component" value="Unassembled WGS sequence"/>
</dbReference>